<evidence type="ECO:0000256" key="1">
    <source>
        <dbReference type="SAM" id="Phobius"/>
    </source>
</evidence>
<evidence type="ECO:0000313" key="3">
    <source>
        <dbReference type="Proteomes" id="UP000774617"/>
    </source>
</evidence>
<name>A0ABQ8GDA4_9PEZI</name>
<dbReference type="Proteomes" id="UP000774617">
    <property type="component" value="Unassembled WGS sequence"/>
</dbReference>
<keyword evidence="1" id="KW-0812">Transmembrane</keyword>
<keyword evidence="3" id="KW-1185">Reference proteome</keyword>
<proteinExistence type="predicted"/>
<sequence>MSTTSEMALFLDAQLLFYQTTAGHLLWLSLFCHIIRVVYWVKVSPAGFQSLSGTTFSRRALKILPMARPASPDWPLTTSAVRLWFWRLARATSTQGVEALDSFAVRGELSVSVLTMDSEEAYPHGNLDIASDFASYGNGLGDGRCISNIGTGQNKGDVETHLGND</sequence>
<comment type="caution">
    <text evidence="2">The sequence shown here is derived from an EMBL/GenBank/DDBJ whole genome shotgun (WGS) entry which is preliminary data.</text>
</comment>
<protein>
    <submittedName>
        <fullName evidence="2">Uncharacterized protein</fullName>
    </submittedName>
</protein>
<feature type="transmembrane region" description="Helical" evidence="1">
    <location>
        <begin position="16"/>
        <end position="39"/>
    </location>
</feature>
<reference evidence="2 3" key="1">
    <citation type="journal article" date="2021" name="Nat. Commun.">
        <title>Genetic determinants of endophytism in the Arabidopsis root mycobiome.</title>
        <authorList>
            <person name="Mesny F."/>
            <person name="Miyauchi S."/>
            <person name="Thiergart T."/>
            <person name="Pickel B."/>
            <person name="Atanasova L."/>
            <person name="Karlsson M."/>
            <person name="Huettel B."/>
            <person name="Barry K.W."/>
            <person name="Haridas S."/>
            <person name="Chen C."/>
            <person name="Bauer D."/>
            <person name="Andreopoulos W."/>
            <person name="Pangilinan J."/>
            <person name="LaButti K."/>
            <person name="Riley R."/>
            <person name="Lipzen A."/>
            <person name="Clum A."/>
            <person name="Drula E."/>
            <person name="Henrissat B."/>
            <person name="Kohler A."/>
            <person name="Grigoriev I.V."/>
            <person name="Martin F.M."/>
            <person name="Hacquard S."/>
        </authorList>
    </citation>
    <scope>NUCLEOTIDE SEQUENCE [LARGE SCALE GENOMIC DNA]</scope>
    <source>
        <strain evidence="2 3">MPI-SDFR-AT-0080</strain>
    </source>
</reference>
<dbReference type="EMBL" id="JAGTJR010000011">
    <property type="protein sequence ID" value="KAH7052335.1"/>
    <property type="molecule type" value="Genomic_DNA"/>
</dbReference>
<accession>A0ABQ8GDA4</accession>
<keyword evidence="1" id="KW-1133">Transmembrane helix</keyword>
<organism evidence="2 3">
    <name type="scientific">Macrophomina phaseolina</name>
    <dbReference type="NCBI Taxonomy" id="35725"/>
    <lineage>
        <taxon>Eukaryota</taxon>
        <taxon>Fungi</taxon>
        <taxon>Dikarya</taxon>
        <taxon>Ascomycota</taxon>
        <taxon>Pezizomycotina</taxon>
        <taxon>Dothideomycetes</taxon>
        <taxon>Dothideomycetes incertae sedis</taxon>
        <taxon>Botryosphaeriales</taxon>
        <taxon>Botryosphaeriaceae</taxon>
        <taxon>Macrophomina</taxon>
    </lineage>
</organism>
<keyword evidence="1" id="KW-0472">Membrane</keyword>
<gene>
    <name evidence="2" type="ORF">B0J12DRAFT_70667</name>
</gene>
<evidence type="ECO:0000313" key="2">
    <source>
        <dbReference type="EMBL" id="KAH7052335.1"/>
    </source>
</evidence>